<feature type="transmembrane region" description="Helical" evidence="13">
    <location>
        <begin position="137"/>
        <end position="155"/>
    </location>
</feature>
<evidence type="ECO:0000256" key="1">
    <source>
        <dbReference type="ARBA" id="ARBA00000085"/>
    </source>
</evidence>
<feature type="transmembrane region" description="Helical" evidence="13">
    <location>
        <begin position="161"/>
        <end position="179"/>
    </location>
</feature>
<evidence type="ECO:0000259" key="14">
    <source>
        <dbReference type="PROSITE" id="PS50109"/>
    </source>
</evidence>
<dbReference type="AlphaFoldDB" id="A0A4R1NXP8"/>
<evidence type="ECO:0000256" key="13">
    <source>
        <dbReference type="SAM" id="Phobius"/>
    </source>
</evidence>
<dbReference type="InterPro" id="IPR005467">
    <property type="entry name" value="His_kinase_dom"/>
</dbReference>
<evidence type="ECO:0000256" key="6">
    <source>
        <dbReference type="ARBA" id="ARBA00022777"/>
    </source>
</evidence>
<sequence>MYRPFCAKAVKALKAYYWPERDSESTFLGARNRLICSFSFVIGVNSFLHNIHLSLINSGLPETVATLSMVISVLYYFVPSVLHRTGSTRVTALTLIFLLSAHTNMVMYFEENRVWLREAFLIGPPVIALLVMGPRPAWIVTVFTFANLFFFSYLGKLPVESAAVLSIVICAFIWGLSLFDRELNRAENKLVELRQEAQDANHAKSEFLANMSHEIRTPMNGLSGVLQLLEDTDLSPEQRELIHMGQASGMTLLRLINDVLDYSKIAARGVTFERVPCAPSELAQPAVHALQAGAETRGLKLVYQQENRLPKWISADPARMQQVVSNLVSNALKFSSEGTVTVNVGRENDLIRVSVTDQGIGMTEGAQRRVFRKFEQASASTNRKYGGTGLGLAISKELVELHGGEIGVTSQPGKGSTFWFTVPIIEVEAPVPAATPAPSEPANVPNAPGDRECLKGAKVLVAEDTRTNQVIVQRFLQSMGIEPVIVDNGRAAVEHCTQTKFDMILMDIQMPEMDGLEACARIKSEGALNASTPMVALSANILPEQTASYISAGMAACLGKPFRKAELSDVLVRLIERCTERGAA</sequence>
<evidence type="ECO:0000256" key="2">
    <source>
        <dbReference type="ARBA" id="ARBA00012438"/>
    </source>
</evidence>
<dbReference type="SUPFAM" id="SSF52172">
    <property type="entry name" value="CheY-like"/>
    <property type="match status" value="1"/>
</dbReference>
<dbReference type="InterPro" id="IPR004358">
    <property type="entry name" value="Sig_transdc_His_kin-like_C"/>
</dbReference>
<evidence type="ECO:0000256" key="8">
    <source>
        <dbReference type="ARBA" id="ARBA00023012"/>
    </source>
</evidence>
<keyword evidence="13" id="KW-1133">Transmembrane helix</keyword>
<keyword evidence="4" id="KW-0808">Transferase</keyword>
<dbReference type="Proteomes" id="UP000295673">
    <property type="component" value="Unassembled WGS sequence"/>
</dbReference>
<evidence type="ECO:0000256" key="7">
    <source>
        <dbReference type="ARBA" id="ARBA00022840"/>
    </source>
</evidence>
<keyword evidence="12" id="KW-0175">Coiled coil</keyword>
<keyword evidence="13" id="KW-0472">Membrane</keyword>
<evidence type="ECO:0000256" key="5">
    <source>
        <dbReference type="ARBA" id="ARBA00022741"/>
    </source>
</evidence>
<dbReference type="Gene3D" id="3.30.565.10">
    <property type="entry name" value="Histidine kinase-like ATPase, C-terminal domain"/>
    <property type="match status" value="1"/>
</dbReference>
<dbReference type="SMART" id="SM00388">
    <property type="entry name" value="HisKA"/>
    <property type="match status" value="1"/>
</dbReference>
<dbReference type="Gene3D" id="3.40.50.2300">
    <property type="match status" value="1"/>
</dbReference>
<evidence type="ECO:0000256" key="9">
    <source>
        <dbReference type="ARBA" id="ARBA00064003"/>
    </source>
</evidence>
<evidence type="ECO:0000259" key="15">
    <source>
        <dbReference type="PROSITE" id="PS50110"/>
    </source>
</evidence>
<dbReference type="Pfam" id="PF00072">
    <property type="entry name" value="Response_reg"/>
    <property type="match status" value="1"/>
</dbReference>
<keyword evidence="3 11" id="KW-0597">Phosphoprotein</keyword>
<dbReference type="GO" id="GO:0005524">
    <property type="term" value="F:ATP binding"/>
    <property type="evidence" value="ECO:0007669"/>
    <property type="project" value="UniProtKB-KW"/>
</dbReference>
<dbReference type="SMART" id="SM00448">
    <property type="entry name" value="REC"/>
    <property type="match status" value="1"/>
</dbReference>
<dbReference type="InterPro" id="IPR036890">
    <property type="entry name" value="HATPase_C_sf"/>
</dbReference>
<dbReference type="Gene3D" id="1.10.287.130">
    <property type="match status" value="1"/>
</dbReference>
<dbReference type="OrthoDB" id="9801651at2"/>
<dbReference type="InterPro" id="IPR003594">
    <property type="entry name" value="HATPase_dom"/>
</dbReference>
<dbReference type="EC" id="2.7.13.3" evidence="2"/>
<feature type="transmembrane region" description="Helical" evidence="13">
    <location>
        <begin position="59"/>
        <end position="78"/>
    </location>
</feature>
<dbReference type="SUPFAM" id="SSF47384">
    <property type="entry name" value="Homodimeric domain of signal transducing histidine kinase"/>
    <property type="match status" value="1"/>
</dbReference>
<feature type="transmembrane region" description="Helical" evidence="13">
    <location>
        <begin position="34"/>
        <end position="53"/>
    </location>
</feature>
<dbReference type="RefSeq" id="WP_132860018.1">
    <property type="nucleotide sequence ID" value="NZ_SMGR01000001.1"/>
</dbReference>
<reference evidence="16 17" key="1">
    <citation type="submission" date="2019-03" db="EMBL/GenBank/DDBJ databases">
        <title>Genomic Encyclopedia of Archaeal and Bacterial Type Strains, Phase II (KMG-II): from individual species to whole genera.</title>
        <authorList>
            <person name="Goeker M."/>
        </authorList>
    </citation>
    <scope>NUCLEOTIDE SEQUENCE [LARGE SCALE GENOMIC DNA]</scope>
    <source>
        <strain evidence="16 17">DSM 26433</strain>
    </source>
</reference>
<dbReference type="PROSITE" id="PS50109">
    <property type="entry name" value="HIS_KIN"/>
    <property type="match status" value="1"/>
</dbReference>
<evidence type="ECO:0000313" key="17">
    <source>
        <dbReference type="Proteomes" id="UP000295673"/>
    </source>
</evidence>
<feature type="domain" description="Histidine kinase" evidence="14">
    <location>
        <begin position="210"/>
        <end position="426"/>
    </location>
</feature>
<gene>
    <name evidence="16" type="ORF">BXY66_2106</name>
</gene>
<comment type="caution">
    <text evidence="16">The sequence shown here is derived from an EMBL/GenBank/DDBJ whole genome shotgun (WGS) entry which is preliminary data.</text>
</comment>
<evidence type="ECO:0000256" key="3">
    <source>
        <dbReference type="ARBA" id="ARBA00022553"/>
    </source>
</evidence>
<proteinExistence type="predicted"/>
<keyword evidence="8" id="KW-0902">Two-component regulatory system</keyword>
<dbReference type="GO" id="GO:0000155">
    <property type="term" value="F:phosphorelay sensor kinase activity"/>
    <property type="evidence" value="ECO:0007669"/>
    <property type="project" value="InterPro"/>
</dbReference>
<keyword evidence="7" id="KW-0067">ATP-binding</keyword>
<accession>A0A4R1NXP8</accession>
<protein>
    <recommendedName>
        <fullName evidence="10">Sensory/regulatory protein RpfC</fullName>
        <ecNumber evidence="2">2.7.13.3</ecNumber>
    </recommendedName>
</protein>
<comment type="catalytic activity">
    <reaction evidence="1">
        <text>ATP + protein L-histidine = ADP + protein N-phospho-L-histidine.</text>
        <dbReference type="EC" id="2.7.13.3"/>
    </reaction>
</comment>
<evidence type="ECO:0000256" key="4">
    <source>
        <dbReference type="ARBA" id="ARBA00022679"/>
    </source>
</evidence>
<dbReference type="PRINTS" id="PR00344">
    <property type="entry name" value="BCTRLSENSOR"/>
</dbReference>
<dbReference type="InterPro" id="IPR003661">
    <property type="entry name" value="HisK_dim/P_dom"/>
</dbReference>
<evidence type="ECO:0000256" key="11">
    <source>
        <dbReference type="PROSITE-ProRule" id="PRU00169"/>
    </source>
</evidence>
<dbReference type="InterPro" id="IPR011006">
    <property type="entry name" value="CheY-like_superfamily"/>
</dbReference>
<dbReference type="PANTHER" id="PTHR45339">
    <property type="entry name" value="HYBRID SIGNAL TRANSDUCTION HISTIDINE KINASE J"/>
    <property type="match status" value="1"/>
</dbReference>
<dbReference type="SMART" id="SM00387">
    <property type="entry name" value="HATPase_c"/>
    <property type="match status" value="1"/>
</dbReference>
<feature type="modified residue" description="4-aspartylphosphate" evidence="11">
    <location>
        <position position="507"/>
    </location>
</feature>
<keyword evidence="6 16" id="KW-0418">Kinase</keyword>
<dbReference type="FunFam" id="1.10.287.130:FF:000002">
    <property type="entry name" value="Two-component osmosensing histidine kinase"/>
    <property type="match status" value="1"/>
</dbReference>
<feature type="domain" description="Response regulatory" evidence="15">
    <location>
        <begin position="458"/>
        <end position="575"/>
    </location>
</feature>
<dbReference type="EMBL" id="SMGR01000001">
    <property type="protein sequence ID" value="TCL10038.1"/>
    <property type="molecule type" value="Genomic_DNA"/>
</dbReference>
<name>A0A4R1NXP8_9RHOB</name>
<dbReference type="Pfam" id="PF02518">
    <property type="entry name" value="HATPase_c"/>
    <property type="match status" value="1"/>
</dbReference>
<dbReference type="PROSITE" id="PS50110">
    <property type="entry name" value="RESPONSE_REGULATORY"/>
    <property type="match status" value="1"/>
</dbReference>
<keyword evidence="17" id="KW-1185">Reference proteome</keyword>
<comment type="subunit">
    <text evidence="9">At low DSF concentrations, interacts with RpfF.</text>
</comment>
<feature type="transmembrane region" description="Helical" evidence="13">
    <location>
        <begin position="115"/>
        <end position="132"/>
    </location>
</feature>
<dbReference type="CDD" id="cd16922">
    <property type="entry name" value="HATPase_EvgS-ArcB-TorS-like"/>
    <property type="match status" value="1"/>
</dbReference>
<dbReference type="InterPro" id="IPR001789">
    <property type="entry name" value="Sig_transdc_resp-reg_receiver"/>
</dbReference>
<dbReference type="CDD" id="cd00082">
    <property type="entry name" value="HisKA"/>
    <property type="match status" value="1"/>
</dbReference>
<dbReference type="CDD" id="cd17546">
    <property type="entry name" value="REC_hyHK_CKI1_RcsC-like"/>
    <property type="match status" value="1"/>
</dbReference>
<keyword evidence="5" id="KW-0547">Nucleotide-binding</keyword>
<evidence type="ECO:0000256" key="10">
    <source>
        <dbReference type="ARBA" id="ARBA00068150"/>
    </source>
</evidence>
<dbReference type="InterPro" id="IPR036097">
    <property type="entry name" value="HisK_dim/P_sf"/>
</dbReference>
<keyword evidence="13" id="KW-0812">Transmembrane</keyword>
<organism evidence="16 17">
    <name type="scientific">Shimia isoporae</name>
    <dbReference type="NCBI Taxonomy" id="647720"/>
    <lineage>
        <taxon>Bacteria</taxon>
        <taxon>Pseudomonadati</taxon>
        <taxon>Pseudomonadota</taxon>
        <taxon>Alphaproteobacteria</taxon>
        <taxon>Rhodobacterales</taxon>
        <taxon>Roseobacteraceae</taxon>
    </lineage>
</organism>
<dbReference type="Pfam" id="PF00512">
    <property type="entry name" value="HisKA"/>
    <property type="match status" value="1"/>
</dbReference>
<dbReference type="FunFam" id="3.30.565.10:FF:000010">
    <property type="entry name" value="Sensor histidine kinase RcsC"/>
    <property type="match status" value="1"/>
</dbReference>
<evidence type="ECO:0000256" key="12">
    <source>
        <dbReference type="SAM" id="Coils"/>
    </source>
</evidence>
<feature type="coiled-coil region" evidence="12">
    <location>
        <begin position="176"/>
        <end position="210"/>
    </location>
</feature>
<dbReference type="SUPFAM" id="SSF55874">
    <property type="entry name" value="ATPase domain of HSP90 chaperone/DNA topoisomerase II/histidine kinase"/>
    <property type="match status" value="1"/>
</dbReference>
<dbReference type="PANTHER" id="PTHR45339:SF1">
    <property type="entry name" value="HYBRID SIGNAL TRANSDUCTION HISTIDINE KINASE J"/>
    <property type="match status" value="1"/>
</dbReference>
<evidence type="ECO:0000313" key="16">
    <source>
        <dbReference type="EMBL" id="TCL10038.1"/>
    </source>
</evidence>